<keyword evidence="5" id="KW-0175">Coiled coil</keyword>
<evidence type="ECO:0000256" key="1">
    <source>
        <dbReference type="ARBA" id="ARBA00004370"/>
    </source>
</evidence>
<feature type="transmembrane region" description="Helical" evidence="7">
    <location>
        <begin position="38"/>
        <end position="58"/>
    </location>
</feature>
<dbReference type="Proteomes" id="UP000297914">
    <property type="component" value="Unassembled WGS sequence"/>
</dbReference>
<dbReference type="Gene3D" id="6.10.340.10">
    <property type="match status" value="1"/>
</dbReference>
<evidence type="ECO:0000313" key="13">
    <source>
        <dbReference type="Proteomes" id="UP000297914"/>
    </source>
</evidence>
<evidence type="ECO:0000256" key="5">
    <source>
        <dbReference type="SAM" id="Coils"/>
    </source>
</evidence>
<dbReference type="PROSITE" id="PS50111">
    <property type="entry name" value="CHEMOTAXIS_TRANSDUC_2"/>
    <property type="match status" value="1"/>
</dbReference>
<dbReference type="OrthoDB" id="2489132at2"/>
<dbReference type="InterPro" id="IPR004089">
    <property type="entry name" value="MCPsignal_dom"/>
</dbReference>
<dbReference type="InterPro" id="IPR003660">
    <property type="entry name" value="HAMP_dom"/>
</dbReference>
<dbReference type="GO" id="GO:0004888">
    <property type="term" value="F:transmembrane signaling receptor activity"/>
    <property type="evidence" value="ECO:0007669"/>
    <property type="project" value="InterPro"/>
</dbReference>
<dbReference type="CDD" id="cd06225">
    <property type="entry name" value="HAMP"/>
    <property type="match status" value="1"/>
</dbReference>
<dbReference type="PANTHER" id="PTHR32089">
    <property type="entry name" value="METHYL-ACCEPTING CHEMOTAXIS PROTEIN MCPB"/>
    <property type="match status" value="1"/>
</dbReference>
<dbReference type="SUPFAM" id="SSF58104">
    <property type="entry name" value="Methyl-accepting chemotaxis protein (MCP) signaling domain"/>
    <property type="match status" value="1"/>
</dbReference>
<dbReference type="PRINTS" id="PR00260">
    <property type="entry name" value="CHEMTRNSDUCR"/>
</dbReference>
<gene>
    <name evidence="10" type="ORF">DRM93_15255</name>
    <name evidence="11" type="ORF">DRM94_15255</name>
</gene>
<keyword evidence="7" id="KW-0472">Membrane</keyword>
<dbReference type="SMART" id="SM00304">
    <property type="entry name" value="HAMP"/>
    <property type="match status" value="1"/>
</dbReference>
<dbReference type="Proteomes" id="UP000297720">
    <property type="component" value="Unassembled WGS sequence"/>
</dbReference>
<dbReference type="Pfam" id="PF00672">
    <property type="entry name" value="HAMP"/>
    <property type="match status" value="1"/>
</dbReference>
<dbReference type="GO" id="GO:0016020">
    <property type="term" value="C:membrane"/>
    <property type="evidence" value="ECO:0007669"/>
    <property type="project" value="UniProtKB-SubCell"/>
</dbReference>
<comment type="similarity">
    <text evidence="3">Belongs to the methyl-accepting chemotaxis (MCP) protein family.</text>
</comment>
<evidence type="ECO:0000256" key="3">
    <source>
        <dbReference type="ARBA" id="ARBA00029447"/>
    </source>
</evidence>
<feature type="domain" description="Methyl-accepting transducer" evidence="8">
    <location>
        <begin position="298"/>
        <end position="534"/>
    </location>
</feature>
<keyword evidence="7" id="KW-0812">Transmembrane</keyword>
<evidence type="ECO:0000256" key="4">
    <source>
        <dbReference type="PROSITE-ProRule" id="PRU00284"/>
    </source>
</evidence>
<evidence type="ECO:0000313" key="10">
    <source>
        <dbReference type="EMBL" id="TFF73395.1"/>
    </source>
</evidence>
<dbReference type="PROSITE" id="PS50885">
    <property type="entry name" value="HAMP"/>
    <property type="match status" value="1"/>
</dbReference>
<dbReference type="EMBL" id="QORK01000035">
    <property type="protein sequence ID" value="TFF77375.1"/>
    <property type="molecule type" value="Genomic_DNA"/>
</dbReference>
<keyword evidence="2 4" id="KW-0807">Transducer</keyword>
<feature type="region of interest" description="Disordered" evidence="6">
    <location>
        <begin position="338"/>
        <end position="358"/>
    </location>
</feature>
<evidence type="ECO:0000256" key="2">
    <source>
        <dbReference type="ARBA" id="ARBA00023224"/>
    </source>
</evidence>
<reference evidence="11 13" key="1">
    <citation type="submission" date="2018-06" db="EMBL/GenBank/DDBJ databases">
        <title>Occurrence of a novel blaKPC-2- and qnrS2- harbouring IncP6 plasmid from Aeromonas taiwanensis isolates recovered from the river sediments.</title>
        <authorList>
            <person name="Zheng B."/>
            <person name="Yu X."/>
            <person name="Xiao Y."/>
        </authorList>
    </citation>
    <scope>NUCLEOTIDE SEQUENCE [LARGE SCALE GENOMIC DNA]</scope>
    <source>
        <strain evidence="10 12">1713</strain>
        <strain evidence="11 13">198</strain>
    </source>
</reference>
<dbReference type="Pfam" id="PF00015">
    <property type="entry name" value="MCPsignal"/>
    <property type="match status" value="1"/>
</dbReference>
<sequence>MKPTHSLGPIMERHSSPLARLTVMTLLHHLSLTTKTRLPVVIVLIIMSSVVAVAYTSFTEQLRVNRTVVEQILPVQDALEDAYRDLYQVIAAGQGLIVGGLGTDNVAHQKAEFLDNGHKARDRISQVQTLIDAGLIGREHQVSLDLMLAEFDRWLAHYQTVFADPHGNSHQLSSQFQTSQQQFTLIRQQLNQLKDAIEQSQQQLRQEVEASSQHAQQVLGLGTLIAIVLALVLTWAVTRLTLKPLDQMQRALEDIAQGEGDLTRRLTLTSRDEIGTLGATFNRFIGQVHKIVGDVSQTADAVQSASRQLHVLMEEMVTHAEEQQRQSDQIATAVEEQSATSSLMVTHASRTEHASAEAAGQVQSATTDLMNTVTAMESLARDIQVSEQEIQRLEQDVGHISSVLEVIRGIAEQTNLLALNAAIEAARAGEQGRGFAVVADEVRTLASKTQHSTGEIQLMIERLQQGSQQAVQKMGASSHSGTLAVSQAHQTRESLGQMTRAITIINEMNTQIRDAAHEQSGVSTEINRNLSVVTGNGRAMLENLERIRQTCGQLEAQSQQLATRVQQFKI</sequence>
<evidence type="ECO:0000259" key="8">
    <source>
        <dbReference type="PROSITE" id="PS50111"/>
    </source>
</evidence>
<dbReference type="EMBL" id="QORL01000035">
    <property type="protein sequence ID" value="TFF73395.1"/>
    <property type="molecule type" value="Genomic_DNA"/>
</dbReference>
<accession>A0A5F0K8D3</accession>
<evidence type="ECO:0000259" key="9">
    <source>
        <dbReference type="PROSITE" id="PS50885"/>
    </source>
</evidence>
<dbReference type="AlphaFoldDB" id="A0A5F0K8D3"/>
<feature type="transmembrane region" description="Helical" evidence="7">
    <location>
        <begin position="218"/>
        <end position="237"/>
    </location>
</feature>
<comment type="subcellular location">
    <subcellularLocation>
        <location evidence="1">Membrane</location>
    </subcellularLocation>
</comment>
<evidence type="ECO:0000256" key="7">
    <source>
        <dbReference type="SAM" id="Phobius"/>
    </source>
</evidence>
<keyword evidence="12" id="KW-1185">Reference proteome</keyword>
<dbReference type="GO" id="GO:0007165">
    <property type="term" value="P:signal transduction"/>
    <property type="evidence" value="ECO:0007669"/>
    <property type="project" value="UniProtKB-KW"/>
</dbReference>
<dbReference type="SMART" id="SM00283">
    <property type="entry name" value="MA"/>
    <property type="match status" value="1"/>
</dbReference>
<dbReference type="PANTHER" id="PTHR32089:SF112">
    <property type="entry name" value="LYSOZYME-LIKE PROTEIN-RELATED"/>
    <property type="match status" value="1"/>
</dbReference>
<dbReference type="CDD" id="cd11386">
    <property type="entry name" value="MCP_signal"/>
    <property type="match status" value="1"/>
</dbReference>
<dbReference type="GO" id="GO:0006935">
    <property type="term" value="P:chemotaxis"/>
    <property type="evidence" value="ECO:0007669"/>
    <property type="project" value="InterPro"/>
</dbReference>
<feature type="coiled-coil region" evidence="5">
    <location>
        <begin position="183"/>
        <end position="210"/>
    </location>
</feature>
<dbReference type="Gene3D" id="1.10.287.950">
    <property type="entry name" value="Methyl-accepting chemotaxis protein"/>
    <property type="match status" value="1"/>
</dbReference>
<evidence type="ECO:0000256" key="6">
    <source>
        <dbReference type="SAM" id="MobiDB-lite"/>
    </source>
</evidence>
<keyword evidence="7" id="KW-1133">Transmembrane helix</keyword>
<name>A0A5F0K8D3_9GAMM</name>
<dbReference type="InterPro" id="IPR004090">
    <property type="entry name" value="Chemotax_Me-accpt_rcpt"/>
</dbReference>
<evidence type="ECO:0000313" key="11">
    <source>
        <dbReference type="EMBL" id="TFF77375.1"/>
    </source>
</evidence>
<dbReference type="FunFam" id="1.10.287.950:FF:000001">
    <property type="entry name" value="Methyl-accepting chemotaxis sensory transducer"/>
    <property type="match status" value="1"/>
</dbReference>
<evidence type="ECO:0000313" key="12">
    <source>
        <dbReference type="Proteomes" id="UP000297720"/>
    </source>
</evidence>
<proteinExistence type="inferred from homology"/>
<protein>
    <submittedName>
        <fullName evidence="11">Methyl-accepting chemotaxis protein</fullName>
    </submittedName>
</protein>
<feature type="domain" description="HAMP" evidence="9">
    <location>
        <begin position="239"/>
        <end position="293"/>
    </location>
</feature>
<organism evidence="11 13">
    <name type="scientific">Aeromonas taiwanensis</name>
    <dbReference type="NCBI Taxonomy" id="633417"/>
    <lineage>
        <taxon>Bacteria</taxon>
        <taxon>Pseudomonadati</taxon>
        <taxon>Pseudomonadota</taxon>
        <taxon>Gammaproteobacteria</taxon>
        <taxon>Aeromonadales</taxon>
        <taxon>Aeromonadaceae</taxon>
        <taxon>Aeromonas</taxon>
    </lineage>
</organism>
<comment type="caution">
    <text evidence="11">The sequence shown here is derived from an EMBL/GenBank/DDBJ whole genome shotgun (WGS) entry which is preliminary data.</text>
</comment>